<dbReference type="PROSITE" id="PS50011">
    <property type="entry name" value="PROTEIN_KINASE_DOM"/>
    <property type="match status" value="1"/>
</dbReference>
<dbReference type="InterPro" id="IPR051381">
    <property type="entry name" value="CREB_ATF_subfamily"/>
</dbReference>
<evidence type="ECO:0000256" key="33">
    <source>
        <dbReference type="PROSITE-ProRule" id="PRU00042"/>
    </source>
</evidence>
<dbReference type="Proteomes" id="UP001274896">
    <property type="component" value="Unassembled WGS sequence"/>
</dbReference>
<feature type="domain" description="C2H2-type" evidence="38">
    <location>
        <begin position="260"/>
        <end position="287"/>
    </location>
</feature>
<dbReference type="FunFam" id="3.30.200.20:FF:000003">
    <property type="entry name" value="Non-specific serine/threonine protein kinase"/>
    <property type="match status" value="1"/>
</dbReference>
<evidence type="ECO:0000256" key="6">
    <source>
        <dbReference type="ARBA" id="ARBA00012513"/>
    </source>
</evidence>
<comment type="subunit">
    <text evidence="5">Binds DNA as a dimer.</text>
</comment>
<name>A0AAE0V4D3_9TELE</name>
<dbReference type="GO" id="GO:0004674">
    <property type="term" value="F:protein serine/threonine kinase activity"/>
    <property type="evidence" value="ECO:0007669"/>
    <property type="project" value="UniProtKB-KW"/>
</dbReference>
<dbReference type="GO" id="GO:0005634">
    <property type="term" value="C:nucleus"/>
    <property type="evidence" value="ECO:0007669"/>
    <property type="project" value="TreeGrafter"/>
</dbReference>
<evidence type="ECO:0000256" key="23">
    <source>
        <dbReference type="ARBA" id="ARBA00023136"/>
    </source>
</evidence>
<dbReference type="InterPro" id="IPR036236">
    <property type="entry name" value="Znf_C2H2_sf"/>
</dbReference>
<evidence type="ECO:0000256" key="15">
    <source>
        <dbReference type="ARBA" id="ARBA00022824"/>
    </source>
</evidence>
<keyword evidence="8" id="KW-0597">Phosphoprotein</keyword>
<dbReference type="Pfam" id="PF00651">
    <property type="entry name" value="BTB"/>
    <property type="match status" value="1"/>
</dbReference>
<dbReference type="Gene3D" id="2.160.10.10">
    <property type="entry name" value="Hexapeptide repeat proteins"/>
    <property type="match status" value="1"/>
</dbReference>
<evidence type="ECO:0000256" key="26">
    <source>
        <dbReference type="ARBA" id="ARBA00023180"/>
    </source>
</evidence>
<feature type="region of interest" description="Disordered" evidence="35">
    <location>
        <begin position="1389"/>
        <end position="1444"/>
    </location>
</feature>
<dbReference type="FunFam" id="1.10.510.10:FF:000346">
    <property type="entry name" value="Serine/threonine-protein kinase NIM1"/>
    <property type="match status" value="1"/>
</dbReference>
<keyword evidence="14" id="KW-0418">Kinase</keyword>
<feature type="domain" description="C2H2-type" evidence="38">
    <location>
        <begin position="328"/>
        <end position="355"/>
    </location>
</feature>
<evidence type="ECO:0000256" key="3">
    <source>
        <dbReference type="ARBA" id="ARBA00006692"/>
    </source>
</evidence>
<dbReference type="PROSITE" id="PS50217">
    <property type="entry name" value="BZIP"/>
    <property type="match status" value="1"/>
</dbReference>
<dbReference type="SUPFAM" id="SSF51161">
    <property type="entry name" value="Trimeric LpxA-like enzymes"/>
    <property type="match status" value="1"/>
</dbReference>
<keyword evidence="18" id="KW-0460">Magnesium</keyword>
<evidence type="ECO:0000256" key="2">
    <source>
        <dbReference type="ARBA" id="ARBA00004648"/>
    </source>
</evidence>
<evidence type="ECO:0000259" key="38">
    <source>
        <dbReference type="PROSITE" id="PS50157"/>
    </source>
</evidence>
<evidence type="ECO:0000256" key="31">
    <source>
        <dbReference type="ARBA" id="ARBA00069491"/>
    </source>
</evidence>
<evidence type="ECO:0000256" key="7">
    <source>
        <dbReference type="ARBA" id="ARBA00022527"/>
    </source>
</evidence>
<dbReference type="CDD" id="cd18221">
    <property type="entry name" value="BTB_POZ_ZBTB35_ZNF131"/>
    <property type="match status" value="1"/>
</dbReference>
<evidence type="ECO:0000256" key="29">
    <source>
        <dbReference type="ARBA" id="ARBA00048679"/>
    </source>
</evidence>
<evidence type="ECO:0000256" key="1">
    <source>
        <dbReference type="ARBA" id="ARBA00001946"/>
    </source>
</evidence>
<dbReference type="Pfam" id="PF00170">
    <property type="entry name" value="bZIP_1"/>
    <property type="match status" value="1"/>
</dbReference>
<evidence type="ECO:0000256" key="17">
    <source>
        <dbReference type="ARBA" id="ARBA00022840"/>
    </source>
</evidence>
<dbReference type="InterPro" id="IPR008271">
    <property type="entry name" value="Ser/Thr_kinase_AS"/>
</dbReference>
<dbReference type="PROSITE" id="PS50157">
    <property type="entry name" value="ZINC_FINGER_C2H2_2"/>
    <property type="match status" value="6"/>
</dbReference>
<keyword evidence="24" id="KW-0010">Activator</keyword>
<dbReference type="SMART" id="SM00220">
    <property type="entry name" value="S_TKc"/>
    <property type="match status" value="1"/>
</dbReference>
<evidence type="ECO:0000256" key="30">
    <source>
        <dbReference type="ARBA" id="ARBA00057520"/>
    </source>
</evidence>
<dbReference type="InterPro" id="IPR046347">
    <property type="entry name" value="bZIP_sf"/>
</dbReference>
<dbReference type="SMART" id="SM00225">
    <property type="entry name" value="BTB"/>
    <property type="match status" value="1"/>
</dbReference>
<dbReference type="GO" id="GO:0000981">
    <property type="term" value="F:DNA-binding transcription factor activity, RNA polymerase II-specific"/>
    <property type="evidence" value="ECO:0007669"/>
    <property type="project" value="TreeGrafter"/>
</dbReference>
<keyword evidence="27" id="KW-0539">Nucleus</keyword>
<dbReference type="CDD" id="cd14689">
    <property type="entry name" value="bZIP_CREB3"/>
    <property type="match status" value="1"/>
</dbReference>
<dbReference type="GO" id="GO:0005524">
    <property type="term" value="F:ATP binding"/>
    <property type="evidence" value="ECO:0007669"/>
    <property type="project" value="UniProtKB-UniRule"/>
</dbReference>
<dbReference type="SUPFAM" id="SSF56112">
    <property type="entry name" value="Protein kinase-like (PK-like)"/>
    <property type="match status" value="1"/>
</dbReference>
<feature type="domain" description="BTB" evidence="37">
    <location>
        <begin position="35"/>
        <end position="99"/>
    </location>
</feature>
<organism evidence="40 41">
    <name type="scientific">Hemibagrus guttatus</name>
    <dbReference type="NCBI Taxonomy" id="175788"/>
    <lineage>
        <taxon>Eukaryota</taxon>
        <taxon>Metazoa</taxon>
        <taxon>Chordata</taxon>
        <taxon>Craniata</taxon>
        <taxon>Vertebrata</taxon>
        <taxon>Euteleostomi</taxon>
        <taxon>Actinopterygii</taxon>
        <taxon>Neopterygii</taxon>
        <taxon>Teleostei</taxon>
        <taxon>Ostariophysi</taxon>
        <taxon>Siluriformes</taxon>
        <taxon>Bagridae</taxon>
        <taxon>Hemibagrus</taxon>
    </lineage>
</organism>
<feature type="domain" description="C2H2-type" evidence="38">
    <location>
        <begin position="356"/>
        <end position="386"/>
    </location>
</feature>
<keyword evidence="13 33" id="KW-0863">Zinc-finger</keyword>
<feature type="compositionally biased region" description="Polar residues" evidence="35">
    <location>
        <begin position="1412"/>
        <end position="1423"/>
    </location>
</feature>
<accession>A0AAE0V4D3</accession>
<keyword evidence="41" id="KW-1185">Reference proteome</keyword>
<dbReference type="FunFam" id="3.30.160.60:FF:000065">
    <property type="entry name" value="B-cell CLL/lymphoma 6, member B"/>
    <property type="match status" value="1"/>
</dbReference>
<evidence type="ECO:0000313" key="41">
    <source>
        <dbReference type="Proteomes" id="UP001274896"/>
    </source>
</evidence>
<dbReference type="EMBL" id="JAUCMX010000007">
    <property type="protein sequence ID" value="KAK3540147.1"/>
    <property type="molecule type" value="Genomic_DNA"/>
</dbReference>
<feature type="domain" description="Protein kinase" evidence="36">
    <location>
        <begin position="696"/>
        <end position="943"/>
    </location>
</feature>
<dbReference type="SMART" id="SM00355">
    <property type="entry name" value="ZnF_C2H2"/>
    <property type="match status" value="6"/>
</dbReference>
<evidence type="ECO:0000256" key="32">
    <source>
        <dbReference type="ARBA" id="ARBA00080118"/>
    </source>
</evidence>
<keyword evidence="17 34" id="KW-0067">ATP-binding</keyword>
<dbReference type="InterPro" id="IPR004827">
    <property type="entry name" value="bZIP"/>
</dbReference>
<evidence type="ECO:0000256" key="20">
    <source>
        <dbReference type="ARBA" id="ARBA00022989"/>
    </source>
</evidence>
<evidence type="ECO:0000256" key="11">
    <source>
        <dbReference type="ARBA" id="ARBA00022723"/>
    </source>
</evidence>
<evidence type="ECO:0000256" key="25">
    <source>
        <dbReference type="ARBA" id="ARBA00023163"/>
    </source>
</evidence>
<dbReference type="SMART" id="SM00338">
    <property type="entry name" value="BRLZ"/>
    <property type="match status" value="1"/>
</dbReference>
<dbReference type="PROSITE" id="PS00036">
    <property type="entry name" value="BZIP_BASIC"/>
    <property type="match status" value="1"/>
</dbReference>
<keyword evidence="10" id="KW-0812">Transmembrane</keyword>
<dbReference type="Gene3D" id="3.30.160.60">
    <property type="entry name" value="Classic Zinc Finger"/>
    <property type="match status" value="6"/>
</dbReference>
<comment type="cofactor">
    <cofactor evidence="1">
        <name>Mg(2+)</name>
        <dbReference type="ChEBI" id="CHEBI:18420"/>
    </cofactor>
</comment>
<evidence type="ECO:0000256" key="8">
    <source>
        <dbReference type="ARBA" id="ARBA00022553"/>
    </source>
</evidence>
<sequence>MSDDGGVGENEHEFPAHYKVMLDKLNEQRQLDQFTDITLIVDGHQFRAHKAVLAACSQFFHKFFQDFTQEPLVEIEGVSNSAFRHLMEFTYTATLALRGQEEVMDVWRAAEYLQMQEAIKALNKRVKSEERNGSLKSEPRLLPDKTKAKKRKIAETSNVITETLPSVEAESEPVEIEVEVEDEAIVQECVMEEEVLDGGRETDDSALALLADITSKYQQGERNAKKVVEEAGDLQEEAVMATKTLEGIEVVEVQISDNMFRCDKCDRCFKLYYHLKQHMKTHTSSSEKPFVCKHCGKTYAREGALKQHVNTCHYDVEELNKKLKKKVHMCVYCSKEFDHFGHFKEHLRKHTGEKPFECPDCHERFARNSTLKCHMSACQNGAGAKKGRKKLYECQVCDEVFNSWDQFKDHLVVHTGDKPNHCTLCDQWFTHARELTAHLQQQHAVQQEDAASGEERVEVEDGVMVEERVELEDGVMKEPVELQGAVIEGRVELQDGVMVEERVIVEGQMELRDGVMMEGQVVLQDGVMEQQVILQDGVVMAGRVELRDGALEQPVVLHDGVMIEERVELQDAVMVEGRVELQDGVIVENQVETVLIEVEEDGVKEQTQRVNEVQVKVVVFIYSPDAMMAAVSPAGVDVPCPQRYSHCTGQDGSDVLTDDEGVPERRLTPLERLNLDMCQDDRVVREITIGRRIGFYKIHGEIGCGNFSHVKLGVHALTKDKVAIKILDKTKLDQKTQKLLSREISSMEKLHHPNIIRLYEVVETLTRLHLVMEYAGGGELYTKITMEGKLSDIDSKIVFSQILSAHDNNIIHRDLKAENVFFSCSTCVKVGDFGFSTVSRRDETLSTLCGSPPYAAPELFRDERYVGVYVDVWALGVLLFFMVSGTMPFRADTVAKLKRCILDGAYSVPAWVPEPCQHLIHGILQPQPSERRSLEQMMSSDWLQNIDFPKATEPFKLDPLYLAEEEEDLEEDECEVRDGMRALGITAEHIRNNQGKDCRSSVTGVYRILLHRAHRRRAFESMPLIIHDTDQMSLSDELQDTEGPDLFGLLFPDEDVGDDDLFFSDGNNLMEGMLSEQDMLSAVDTEDFLSRLLGEEDEHLCVSLSPLGSDSGISDDPSSSPHSETECVMEGVAEGVFEGVTECYEAQVVETDHCYALHSVRTDKPDTDVFINLDDMDESLSPDECSELPCSLTIEESNLSNKFDHMFQFKEIVLTDEEQRLLAKEGVTIPTHMPLTKAEERSLKRVRRKIRNKQSAQESRKKKKVYVDGLENRVAVCTAHNQELQKKGLNCCRNKTWSLMEQLRKLQAIVKMSTLKTSTTSTCIMVFLLSFCLIIFPSINPFGNSVQKDLYTSSTGMSRALRAYPAMPKTEAFISSNEVTEEEEEEVSRVENNHVLLNQTPDYQQLDRSDSETAVNGNSSSDFPSGAITHAHTQTHARSDPAVPPVVYDGQNAGKESWLEQTATAVIIQQHRSDEM</sequence>
<dbReference type="PROSITE" id="PS00028">
    <property type="entry name" value="ZINC_FINGER_C2H2_1"/>
    <property type="match status" value="5"/>
</dbReference>
<dbReference type="Pfam" id="PF00069">
    <property type="entry name" value="Pkinase"/>
    <property type="match status" value="1"/>
</dbReference>
<keyword evidence="9" id="KW-0808">Transferase</keyword>
<dbReference type="InterPro" id="IPR011004">
    <property type="entry name" value="Trimer_LpxA-like_sf"/>
</dbReference>
<keyword evidence="26" id="KW-0325">Glycoprotein</keyword>
<evidence type="ECO:0000313" key="40">
    <source>
        <dbReference type="EMBL" id="KAK3540147.1"/>
    </source>
</evidence>
<evidence type="ECO:0000256" key="16">
    <source>
        <dbReference type="ARBA" id="ARBA00022833"/>
    </source>
</evidence>
<dbReference type="InterPro" id="IPR017441">
    <property type="entry name" value="Protein_kinase_ATP_BS"/>
</dbReference>
<dbReference type="Gene3D" id="1.20.5.170">
    <property type="match status" value="1"/>
</dbReference>
<comment type="catalytic activity">
    <reaction evidence="29">
        <text>L-seryl-[protein] + ATP = O-phospho-L-seryl-[protein] + ADP + H(+)</text>
        <dbReference type="Rhea" id="RHEA:17989"/>
        <dbReference type="Rhea" id="RHEA-COMP:9863"/>
        <dbReference type="Rhea" id="RHEA-COMP:11604"/>
        <dbReference type="ChEBI" id="CHEBI:15378"/>
        <dbReference type="ChEBI" id="CHEBI:29999"/>
        <dbReference type="ChEBI" id="CHEBI:30616"/>
        <dbReference type="ChEBI" id="CHEBI:83421"/>
        <dbReference type="ChEBI" id="CHEBI:456216"/>
        <dbReference type="EC" id="2.7.11.1"/>
    </reaction>
</comment>
<keyword evidence="11" id="KW-0479">Metal-binding</keyword>
<dbReference type="InterPro" id="IPR013087">
    <property type="entry name" value="Znf_C2H2_type"/>
</dbReference>
<feature type="domain" description="C2H2-type" evidence="38">
    <location>
        <begin position="290"/>
        <end position="318"/>
    </location>
</feature>
<dbReference type="GO" id="GO:0008270">
    <property type="term" value="F:zinc ion binding"/>
    <property type="evidence" value="ECO:0007669"/>
    <property type="project" value="UniProtKB-KW"/>
</dbReference>
<dbReference type="Gene3D" id="1.10.510.10">
    <property type="entry name" value="Transferase(Phosphotransferase) domain 1"/>
    <property type="match status" value="1"/>
</dbReference>
<dbReference type="CDD" id="cd14075">
    <property type="entry name" value="STKc_NIM1"/>
    <property type="match status" value="1"/>
</dbReference>
<keyword evidence="15" id="KW-0256">Endoplasmic reticulum</keyword>
<evidence type="ECO:0000256" key="5">
    <source>
        <dbReference type="ARBA" id="ARBA00011195"/>
    </source>
</evidence>
<dbReference type="Pfam" id="PF00096">
    <property type="entry name" value="zf-C2H2"/>
    <property type="match status" value="3"/>
</dbReference>
<comment type="caution">
    <text evidence="40">The sequence shown here is derived from an EMBL/GenBank/DDBJ whole genome shotgun (WGS) entry which is preliminary data.</text>
</comment>
<dbReference type="GO" id="GO:0005789">
    <property type="term" value="C:endoplasmic reticulum membrane"/>
    <property type="evidence" value="ECO:0007669"/>
    <property type="project" value="UniProtKB-SubCell"/>
</dbReference>
<feature type="domain" description="C2H2-type" evidence="38">
    <location>
        <begin position="420"/>
        <end position="448"/>
    </location>
</feature>
<comment type="catalytic activity">
    <reaction evidence="28">
        <text>L-threonyl-[protein] + ATP = O-phospho-L-threonyl-[protein] + ADP + H(+)</text>
        <dbReference type="Rhea" id="RHEA:46608"/>
        <dbReference type="Rhea" id="RHEA-COMP:11060"/>
        <dbReference type="Rhea" id="RHEA-COMP:11605"/>
        <dbReference type="ChEBI" id="CHEBI:15378"/>
        <dbReference type="ChEBI" id="CHEBI:30013"/>
        <dbReference type="ChEBI" id="CHEBI:30616"/>
        <dbReference type="ChEBI" id="CHEBI:61977"/>
        <dbReference type="ChEBI" id="CHEBI:456216"/>
        <dbReference type="EC" id="2.7.11.1"/>
    </reaction>
</comment>
<evidence type="ECO:0000256" key="22">
    <source>
        <dbReference type="ARBA" id="ARBA00023125"/>
    </source>
</evidence>
<keyword evidence="22" id="KW-0238">DNA-binding</keyword>
<dbReference type="PANTHER" id="PTHR45996">
    <property type="entry name" value="AGAP001464-PB"/>
    <property type="match status" value="1"/>
</dbReference>
<feature type="binding site" evidence="34">
    <location>
        <position position="725"/>
    </location>
    <ligand>
        <name>ATP</name>
        <dbReference type="ChEBI" id="CHEBI:30616"/>
    </ligand>
</feature>
<dbReference type="FunFam" id="3.30.710.10:FF:000041">
    <property type="entry name" value="Zinc finger protein 131"/>
    <property type="match status" value="1"/>
</dbReference>
<evidence type="ECO:0000256" key="34">
    <source>
        <dbReference type="PROSITE-ProRule" id="PRU10141"/>
    </source>
</evidence>
<evidence type="ECO:0000259" key="36">
    <source>
        <dbReference type="PROSITE" id="PS50011"/>
    </source>
</evidence>
<gene>
    <name evidence="40" type="ORF">QTP70_027059</name>
</gene>
<dbReference type="PROSITE" id="PS00107">
    <property type="entry name" value="PROTEIN_KINASE_ATP"/>
    <property type="match status" value="1"/>
</dbReference>
<evidence type="ECO:0000256" key="10">
    <source>
        <dbReference type="ARBA" id="ARBA00022692"/>
    </source>
</evidence>
<keyword evidence="25" id="KW-0804">Transcription</keyword>
<evidence type="ECO:0000256" key="19">
    <source>
        <dbReference type="ARBA" id="ARBA00022968"/>
    </source>
</evidence>
<dbReference type="Gene3D" id="3.30.710.10">
    <property type="entry name" value="Potassium Channel Kv1.1, Chain A"/>
    <property type="match status" value="1"/>
</dbReference>
<evidence type="ECO:0000256" key="4">
    <source>
        <dbReference type="ARBA" id="ARBA00009050"/>
    </source>
</evidence>
<evidence type="ECO:0000259" key="39">
    <source>
        <dbReference type="PROSITE" id="PS50217"/>
    </source>
</evidence>
<keyword evidence="21" id="KW-0805">Transcription regulation</keyword>
<dbReference type="InterPro" id="IPR000210">
    <property type="entry name" value="BTB/POZ_dom"/>
</dbReference>
<protein>
    <recommendedName>
        <fullName evidence="31">Serine/threonine-protein kinase NIM1</fullName>
        <ecNumber evidence="6">2.7.11.1</ecNumber>
    </recommendedName>
    <alternativeName>
        <fullName evidence="32">NIM1 serine/threonine-protein kinase</fullName>
    </alternativeName>
</protein>
<comment type="similarity">
    <text evidence="4">Belongs to the bZIP family. ATF subfamily.</text>
</comment>
<keyword evidence="20" id="KW-1133">Transmembrane helix</keyword>
<evidence type="ECO:0000259" key="37">
    <source>
        <dbReference type="PROSITE" id="PS50097"/>
    </source>
</evidence>
<dbReference type="InterPro" id="IPR011333">
    <property type="entry name" value="SKP1/BTB/POZ_sf"/>
</dbReference>
<dbReference type="GO" id="GO:0000978">
    <property type="term" value="F:RNA polymerase II cis-regulatory region sequence-specific DNA binding"/>
    <property type="evidence" value="ECO:0007669"/>
    <property type="project" value="TreeGrafter"/>
</dbReference>
<evidence type="ECO:0000256" key="28">
    <source>
        <dbReference type="ARBA" id="ARBA00047899"/>
    </source>
</evidence>
<keyword evidence="7" id="KW-0723">Serine/threonine-protein kinase</keyword>
<dbReference type="EC" id="2.7.11.1" evidence="6"/>
<dbReference type="FunFam" id="1.20.5.170:FF:000042">
    <property type="entry name" value="Cyclic AMP-responsive element-binding protein 3-like protein 3"/>
    <property type="match status" value="1"/>
</dbReference>
<evidence type="ECO:0000256" key="13">
    <source>
        <dbReference type="ARBA" id="ARBA00022771"/>
    </source>
</evidence>
<evidence type="ECO:0000256" key="18">
    <source>
        <dbReference type="ARBA" id="ARBA00022842"/>
    </source>
</evidence>
<evidence type="ECO:0000256" key="14">
    <source>
        <dbReference type="ARBA" id="ARBA00022777"/>
    </source>
</evidence>
<dbReference type="FunFam" id="3.30.160.60:FF:000498">
    <property type="entry name" value="Putative zinc finger protein 131"/>
    <property type="match status" value="1"/>
</dbReference>
<comment type="function">
    <text evidence="30">Transcriptional activator. Binds the cAMP response element (CRE). Activates transcription through box-B element and CRE. Seems to function synergistically with atf6. Regulates FGF21 transcription.</text>
</comment>
<evidence type="ECO:0000256" key="21">
    <source>
        <dbReference type="ARBA" id="ARBA00023015"/>
    </source>
</evidence>
<dbReference type="InterPro" id="IPR000719">
    <property type="entry name" value="Prot_kinase_dom"/>
</dbReference>
<keyword evidence="12 34" id="KW-0547">Nucleotide-binding</keyword>
<keyword evidence="16" id="KW-0862">Zinc</keyword>
<evidence type="ECO:0000256" key="35">
    <source>
        <dbReference type="SAM" id="MobiDB-lite"/>
    </source>
</evidence>
<dbReference type="PANTHER" id="PTHR45996:SF4">
    <property type="entry name" value="CYCLIC AMP-RESPONSIVE ELEMENT-BINDING PROTEIN 3"/>
    <property type="match status" value="1"/>
</dbReference>
<evidence type="ECO:0000256" key="27">
    <source>
        <dbReference type="ARBA" id="ARBA00023242"/>
    </source>
</evidence>
<proteinExistence type="inferred from homology"/>
<feature type="domain" description="C2H2-type" evidence="38">
    <location>
        <begin position="392"/>
        <end position="419"/>
    </location>
</feature>
<dbReference type="SUPFAM" id="SSF57959">
    <property type="entry name" value="Leucine zipper domain"/>
    <property type="match status" value="1"/>
</dbReference>
<evidence type="ECO:0000256" key="9">
    <source>
        <dbReference type="ARBA" id="ARBA00022679"/>
    </source>
</evidence>
<feature type="domain" description="BZIP" evidence="39">
    <location>
        <begin position="1242"/>
        <end position="1287"/>
    </location>
</feature>
<dbReference type="SUPFAM" id="SSF54695">
    <property type="entry name" value="POZ domain"/>
    <property type="match status" value="1"/>
</dbReference>
<keyword evidence="23" id="KW-0472">Membrane</keyword>
<dbReference type="PROSITE" id="PS00108">
    <property type="entry name" value="PROTEIN_KINASE_ST"/>
    <property type="match status" value="1"/>
</dbReference>
<reference evidence="40" key="1">
    <citation type="submission" date="2023-06" db="EMBL/GenBank/DDBJ databases">
        <title>Male Hemibagrus guttatus genome.</title>
        <authorList>
            <person name="Bian C."/>
        </authorList>
    </citation>
    <scope>NUCLEOTIDE SEQUENCE</scope>
    <source>
        <strain evidence="40">Male_cb2023</strain>
        <tissue evidence="40">Muscle</tissue>
    </source>
</reference>
<dbReference type="PROSITE" id="PS50097">
    <property type="entry name" value="BTB"/>
    <property type="match status" value="1"/>
</dbReference>
<comment type="similarity">
    <text evidence="3">Belongs to the protein kinase superfamily. CAMK Ser/Thr protein kinase family.</text>
</comment>
<dbReference type="InterPro" id="IPR049571">
    <property type="entry name" value="NIM1K_STKc"/>
</dbReference>
<dbReference type="SUPFAM" id="SSF57667">
    <property type="entry name" value="beta-beta-alpha zinc fingers"/>
    <property type="match status" value="3"/>
</dbReference>
<evidence type="ECO:0000256" key="12">
    <source>
        <dbReference type="ARBA" id="ARBA00022741"/>
    </source>
</evidence>
<keyword evidence="19" id="KW-0735">Signal-anchor</keyword>
<dbReference type="InterPro" id="IPR011009">
    <property type="entry name" value="Kinase-like_dom_sf"/>
</dbReference>
<comment type="subcellular location">
    <subcellularLocation>
        <location evidence="2">Endoplasmic reticulum membrane</location>
        <topology evidence="2">Single-pass type II membrane protein</topology>
    </subcellularLocation>
</comment>
<evidence type="ECO:0000256" key="24">
    <source>
        <dbReference type="ARBA" id="ARBA00023159"/>
    </source>
</evidence>